<keyword evidence="2" id="KW-0378">Hydrolase</keyword>
<feature type="domain" description="DUF8040" evidence="1">
    <location>
        <begin position="5"/>
        <end position="34"/>
    </location>
</feature>
<organism evidence="2 3">
    <name type="scientific">Lyophyllum shimeji</name>
    <name type="common">Hon-shimeji</name>
    <name type="synonym">Tricholoma shimeji</name>
    <dbReference type="NCBI Taxonomy" id="47721"/>
    <lineage>
        <taxon>Eukaryota</taxon>
        <taxon>Fungi</taxon>
        <taxon>Dikarya</taxon>
        <taxon>Basidiomycota</taxon>
        <taxon>Agaricomycotina</taxon>
        <taxon>Agaricomycetes</taxon>
        <taxon>Agaricomycetidae</taxon>
        <taxon>Agaricales</taxon>
        <taxon>Tricholomatineae</taxon>
        <taxon>Lyophyllaceae</taxon>
        <taxon>Lyophyllum</taxon>
    </lineage>
</organism>
<dbReference type="EMBL" id="BRPK01000015">
    <property type="protein sequence ID" value="GLB43986.1"/>
    <property type="molecule type" value="Genomic_DNA"/>
</dbReference>
<dbReference type="OrthoDB" id="1681765at2759"/>
<proteinExistence type="predicted"/>
<evidence type="ECO:0000313" key="2">
    <source>
        <dbReference type="EMBL" id="GLB43986.1"/>
    </source>
</evidence>
<dbReference type="GO" id="GO:0004519">
    <property type="term" value="F:endonuclease activity"/>
    <property type="evidence" value="ECO:0007669"/>
    <property type="project" value="UniProtKB-KW"/>
</dbReference>
<protein>
    <submittedName>
        <fullName evidence="2">DDE superfamily endonuclease</fullName>
    </submittedName>
</protein>
<dbReference type="InterPro" id="IPR058353">
    <property type="entry name" value="DUF8040"/>
</dbReference>
<sequence length="215" mass="24112">MARSGGSNREMQERFQRSADTISKCFHRVLDLLVSPQFYSRYVKLPSEDHTPPEIQKNPIFYPFLKDCLGAIDGTHIDAAGSPPMSLPHAHLISDFPIFSSDGKAAQPTAEFSKMHENMDLPYLWASFIWLMLVFRPVTLFWCHTGESAIISRSGEMRQISHVITKSSSIYDIPKHETLLNGYSALSSAGLPSSMLPRVQYSYTIPNHIGDMCAS</sequence>
<dbReference type="AlphaFoldDB" id="A0A9P3PYJ9"/>
<keyword evidence="2" id="KW-0540">Nuclease</keyword>
<keyword evidence="2" id="KW-0255">Endonuclease</keyword>
<dbReference type="PANTHER" id="PTHR22930:SF221">
    <property type="entry name" value="NUCLEASE HARBI1"/>
    <property type="match status" value="1"/>
</dbReference>
<keyword evidence="3" id="KW-1185">Reference proteome</keyword>
<name>A0A9P3PYJ9_LYOSH</name>
<gene>
    <name evidence="2" type="ORF">LshimejAT787_1501700</name>
</gene>
<dbReference type="Proteomes" id="UP001063166">
    <property type="component" value="Unassembled WGS sequence"/>
</dbReference>
<dbReference type="Pfam" id="PF26138">
    <property type="entry name" value="DUF8040"/>
    <property type="match status" value="1"/>
</dbReference>
<reference evidence="2" key="1">
    <citation type="submission" date="2022-07" db="EMBL/GenBank/DDBJ databases">
        <title>The genome of Lyophyllum shimeji provides insight into the initial evolution of ectomycorrhizal fungal genome.</title>
        <authorList>
            <person name="Kobayashi Y."/>
            <person name="Shibata T."/>
            <person name="Hirakawa H."/>
            <person name="Shigenobu S."/>
            <person name="Nishiyama T."/>
            <person name="Yamada A."/>
            <person name="Hasebe M."/>
            <person name="Kawaguchi M."/>
        </authorList>
    </citation>
    <scope>NUCLEOTIDE SEQUENCE</scope>
    <source>
        <strain evidence="2">AT787</strain>
    </source>
</reference>
<evidence type="ECO:0000313" key="3">
    <source>
        <dbReference type="Proteomes" id="UP001063166"/>
    </source>
</evidence>
<comment type="caution">
    <text evidence="2">The sequence shown here is derived from an EMBL/GenBank/DDBJ whole genome shotgun (WGS) entry which is preliminary data.</text>
</comment>
<accession>A0A9P3PYJ9</accession>
<dbReference type="InterPro" id="IPR045249">
    <property type="entry name" value="HARBI1-like"/>
</dbReference>
<dbReference type="PANTHER" id="PTHR22930">
    <property type="match status" value="1"/>
</dbReference>
<evidence type="ECO:0000259" key="1">
    <source>
        <dbReference type="Pfam" id="PF26138"/>
    </source>
</evidence>